<dbReference type="InterPro" id="IPR036236">
    <property type="entry name" value="Znf_C2H2_sf"/>
</dbReference>
<dbReference type="GO" id="GO:0000981">
    <property type="term" value="F:DNA-binding transcription factor activity, RNA polymerase II-specific"/>
    <property type="evidence" value="ECO:0007669"/>
    <property type="project" value="UniProtKB-ARBA"/>
</dbReference>
<dbReference type="PANTHER" id="PTHR14003:SF19">
    <property type="entry name" value="YY2 TRANSCRIPTION FACTOR"/>
    <property type="match status" value="1"/>
</dbReference>
<feature type="domain" description="C2H2-type" evidence="6">
    <location>
        <begin position="3"/>
        <end position="30"/>
    </location>
</feature>
<keyword evidence="4" id="KW-0862">Zinc</keyword>
<evidence type="ECO:0000256" key="3">
    <source>
        <dbReference type="ARBA" id="ARBA00022771"/>
    </source>
</evidence>
<dbReference type="Gene3D" id="3.30.160.60">
    <property type="entry name" value="Classic Zinc Finger"/>
    <property type="match status" value="2"/>
</dbReference>
<dbReference type="GO" id="GO:0008270">
    <property type="term" value="F:zinc ion binding"/>
    <property type="evidence" value="ECO:0007669"/>
    <property type="project" value="UniProtKB-KW"/>
</dbReference>
<protein>
    <recommendedName>
        <fullName evidence="6">C2H2-type domain-containing protein</fullName>
    </recommendedName>
</protein>
<dbReference type="STRING" id="230819.A0A5C3KHY4"/>
<evidence type="ECO:0000256" key="2">
    <source>
        <dbReference type="ARBA" id="ARBA00022737"/>
    </source>
</evidence>
<sequence>KFHQCSICDKPFPRPSGLRTHMNTHTREKPYPCPFEGCAKSFSVVSNAKRHYRTHT</sequence>
<keyword evidence="2" id="KW-0677">Repeat</keyword>
<evidence type="ECO:0000256" key="4">
    <source>
        <dbReference type="ARBA" id="ARBA00022833"/>
    </source>
</evidence>
<dbReference type="GO" id="GO:0000785">
    <property type="term" value="C:chromatin"/>
    <property type="evidence" value="ECO:0007669"/>
    <property type="project" value="TreeGrafter"/>
</dbReference>
<dbReference type="Proteomes" id="UP000307440">
    <property type="component" value="Unassembled WGS sequence"/>
</dbReference>
<feature type="non-terminal residue" evidence="7">
    <location>
        <position position="1"/>
    </location>
</feature>
<dbReference type="OrthoDB" id="6077919at2759"/>
<keyword evidence="1" id="KW-0479">Metal-binding</keyword>
<evidence type="ECO:0000259" key="6">
    <source>
        <dbReference type="PROSITE" id="PS50157"/>
    </source>
</evidence>
<evidence type="ECO:0000256" key="5">
    <source>
        <dbReference type="PROSITE-ProRule" id="PRU00042"/>
    </source>
</evidence>
<dbReference type="GO" id="GO:0031519">
    <property type="term" value="C:PcG protein complex"/>
    <property type="evidence" value="ECO:0007669"/>
    <property type="project" value="TreeGrafter"/>
</dbReference>
<dbReference type="PROSITE" id="PS00028">
    <property type="entry name" value="ZINC_FINGER_C2H2_1"/>
    <property type="match status" value="2"/>
</dbReference>
<dbReference type="FunFam" id="3.30.160.60:FF:000125">
    <property type="entry name" value="Putative zinc finger protein 143"/>
    <property type="match status" value="1"/>
</dbReference>
<dbReference type="EMBL" id="ML210332">
    <property type="protein sequence ID" value="TFK19622.1"/>
    <property type="molecule type" value="Genomic_DNA"/>
</dbReference>
<keyword evidence="3 5" id="KW-0863">Zinc-finger</keyword>
<dbReference type="AlphaFoldDB" id="A0A5C3KHY4"/>
<name>A0A5C3KHY4_COPMA</name>
<proteinExistence type="predicted"/>
<evidence type="ECO:0000313" key="7">
    <source>
        <dbReference type="EMBL" id="TFK19622.1"/>
    </source>
</evidence>
<organism evidence="7 8">
    <name type="scientific">Coprinopsis marcescibilis</name>
    <name type="common">Agaric fungus</name>
    <name type="synonym">Psathyrella marcescibilis</name>
    <dbReference type="NCBI Taxonomy" id="230819"/>
    <lineage>
        <taxon>Eukaryota</taxon>
        <taxon>Fungi</taxon>
        <taxon>Dikarya</taxon>
        <taxon>Basidiomycota</taxon>
        <taxon>Agaricomycotina</taxon>
        <taxon>Agaricomycetes</taxon>
        <taxon>Agaricomycetidae</taxon>
        <taxon>Agaricales</taxon>
        <taxon>Agaricineae</taxon>
        <taxon>Psathyrellaceae</taxon>
        <taxon>Coprinopsis</taxon>
    </lineage>
</organism>
<feature type="domain" description="C2H2-type" evidence="6">
    <location>
        <begin position="31"/>
        <end position="56"/>
    </location>
</feature>
<evidence type="ECO:0000256" key="1">
    <source>
        <dbReference type="ARBA" id="ARBA00022723"/>
    </source>
</evidence>
<dbReference type="PROSITE" id="PS50157">
    <property type="entry name" value="ZINC_FINGER_C2H2_2"/>
    <property type="match status" value="2"/>
</dbReference>
<accession>A0A5C3KHY4</accession>
<evidence type="ECO:0000313" key="8">
    <source>
        <dbReference type="Proteomes" id="UP000307440"/>
    </source>
</evidence>
<dbReference type="SMART" id="SM00355">
    <property type="entry name" value="ZnF_C2H2"/>
    <property type="match status" value="2"/>
</dbReference>
<dbReference type="SUPFAM" id="SSF57667">
    <property type="entry name" value="beta-beta-alpha zinc fingers"/>
    <property type="match status" value="1"/>
</dbReference>
<feature type="non-terminal residue" evidence="7">
    <location>
        <position position="56"/>
    </location>
</feature>
<dbReference type="InterPro" id="IPR013087">
    <property type="entry name" value="Znf_C2H2_type"/>
</dbReference>
<gene>
    <name evidence="7" type="ORF">FA15DRAFT_552153</name>
</gene>
<dbReference type="PANTHER" id="PTHR14003">
    <property type="entry name" value="TRANSCRIPTIONAL REPRESSOR PROTEIN YY"/>
    <property type="match status" value="1"/>
</dbReference>
<keyword evidence="8" id="KW-1185">Reference proteome</keyword>
<dbReference type="FunFam" id="3.30.160.60:FF:001818">
    <property type="entry name" value="GDNF-inducible zinc finger protein 1 isoform X1"/>
    <property type="match status" value="1"/>
</dbReference>
<reference evidence="7 8" key="1">
    <citation type="journal article" date="2019" name="Nat. Ecol. Evol.">
        <title>Megaphylogeny resolves global patterns of mushroom evolution.</title>
        <authorList>
            <person name="Varga T."/>
            <person name="Krizsan K."/>
            <person name="Foldi C."/>
            <person name="Dima B."/>
            <person name="Sanchez-Garcia M."/>
            <person name="Sanchez-Ramirez S."/>
            <person name="Szollosi G.J."/>
            <person name="Szarkandi J.G."/>
            <person name="Papp V."/>
            <person name="Albert L."/>
            <person name="Andreopoulos W."/>
            <person name="Angelini C."/>
            <person name="Antonin V."/>
            <person name="Barry K.W."/>
            <person name="Bougher N.L."/>
            <person name="Buchanan P."/>
            <person name="Buyck B."/>
            <person name="Bense V."/>
            <person name="Catcheside P."/>
            <person name="Chovatia M."/>
            <person name="Cooper J."/>
            <person name="Damon W."/>
            <person name="Desjardin D."/>
            <person name="Finy P."/>
            <person name="Geml J."/>
            <person name="Haridas S."/>
            <person name="Hughes K."/>
            <person name="Justo A."/>
            <person name="Karasinski D."/>
            <person name="Kautmanova I."/>
            <person name="Kiss B."/>
            <person name="Kocsube S."/>
            <person name="Kotiranta H."/>
            <person name="LaButti K.M."/>
            <person name="Lechner B.E."/>
            <person name="Liimatainen K."/>
            <person name="Lipzen A."/>
            <person name="Lukacs Z."/>
            <person name="Mihaltcheva S."/>
            <person name="Morgado L.N."/>
            <person name="Niskanen T."/>
            <person name="Noordeloos M.E."/>
            <person name="Ohm R.A."/>
            <person name="Ortiz-Santana B."/>
            <person name="Ovrebo C."/>
            <person name="Racz N."/>
            <person name="Riley R."/>
            <person name="Savchenko A."/>
            <person name="Shiryaev A."/>
            <person name="Soop K."/>
            <person name="Spirin V."/>
            <person name="Szebenyi C."/>
            <person name="Tomsovsky M."/>
            <person name="Tulloss R.E."/>
            <person name="Uehling J."/>
            <person name="Grigoriev I.V."/>
            <person name="Vagvolgyi C."/>
            <person name="Papp T."/>
            <person name="Martin F.M."/>
            <person name="Miettinen O."/>
            <person name="Hibbett D.S."/>
            <person name="Nagy L.G."/>
        </authorList>
    </citation>
    <scope>NUCLEOTIDE SEQUENCE [LARGE SCALE GENOMIC DNA]</scope>
    <source>
        <strain evidence="7 8">CBS 121175</strain>
    </source>
</reference>
<dbReference type="Pfam" id="PF00096">
    <property type="entry name" value="zf-C2H2"/>
    <property type="match status" value="2"/>
</dbReference>
<dbReference type="GO" id="GO:0000978">
    <property type="term" value="F:RNA polymerase II cis-regulatory region sequence-specific DNA binding"/>
    <property type="evidence" value="ECO:0007669"/>
    <property type="project" value="TreeGrafter"/>
</dbReference>
<dbReference type="GO" id="GO:0005667">
    <property type="term" value="C:transcription regulator complex"/>
    <property type="evidence" value="ECO:0007669"/>
    <property type="project" value="TreeGrafter"/>
</dbReference>